<dbReference type="SUPFAM" id="SSF53756">
    <property type="entry name" value="UDP-Glycosyltransferase/glycogen phosphorylase"/>
    <property type="match status" value="1"/>
</dbReference>
<accession>A0A9D6L7Q0</accession>
<proteinExistence type="predicted"/>
<dbReference type="PANTHER" id="PTHR45947">
    <property type="entry name" value="SULFOQUINOVOSYL TRANSFERASE SQD2"/>
    <property type="match status" value="1"/>
</dbReference>
<dbReference type="EMBL" id="JACQAY010000116">
    <property type="protein sequence ID" value="MBI3539389.1"/>
    <property type="molecule type" value="Genomic_DNA"/>
</dbReference>
<dbReference type="CDD" id="cd03801">
    <property type="entry name" value="GT4_PimA-like"/>
    <property type="match status" value="1"/>
</dbReference>
<dbReference type="AlphaFoldDB" id="A0A9D6L7Q0"/>
<evidence type="ECO:0000313" key="3">
    <source>
        <dbReference type="Proteomes" id="UP000807850"/>
    </source>
</evidence>
<reference evidence="2" key="1">
    <citation type="submission" date="2020-07" db="EMBL/GenBank/DDBJ databases">
        <title>Huge and variable diversity of episymbiotic CPR bacteria and DPANN archaea in groundwater ecosystems.</title>
        <authorList>
            <person name="He C.Y."/>
            <person name="Keren R."/>
            <person name="Whittaker M."/>
            <person name="Farag I.F."/>
            <person name="Doudna J."/>
            <person name="Cate J.H.D."/>
            <person name="Banfield J.F."/>
        </authorList>
    </citation>
    <scope>NUCLEOTIDE SEQUENCE</scope>
    <source>
        <strain evidence="2">NC_groundwater_928_Pr1_S-0.2um_72_17</strain>
    </source>
</reference>
<dbReference type="Pfam" id="PF13692">
    <property type="entry name" value="Glyco_trans_1_4"/>
    <property type="match status" value="1"/>
</dbReference>
<comment type="caution">
    <text evidence="2">The sequence shown here is derived from an EMBL/GenBank/DDBJ whole genome shotgun (WGS) entry which is preliminary data.</text>
</comment>
<name>A0A9D6L7Q0_UNCEI</name>
<dbReference type="InterPro" id="IPR028098">
    <property type="entry name" value="Glyco_trans_4-like_N"/>
</dbReference>
<gene>
    <name evidence="2" type="ORF">HY076_03850</name>
</gene>
<dbReference type="PANTHER" id="PTHR45947:SF3">
    <property type="entry name" value="SULFOQUINOVOSYL TRANSFERASE SQD2"/>
    <property type="match status" value="1"/>
</dbReference>
<dbReference type="Gene3D" id="3.40.50.2000">
    <property type="entry name" value="Glycogen Phosphorylase B"/>
    <property type="match status" value="2"/>
</dbReference>
<protein>
    <submittedName>
        <fullName evidence="2">Glycosyltransferase</fullName>
    </submittedName>
</protein>
<feature type="domain" description="Glycosyltransferase subfamily 4-like N-terminal" evidence="1">
    <location>
        <begin position="14"/>
        <end position="178"/>
    </location>
</feature>
<dbReference type="InterPro" id="IPR050194">
    <property type="entry name" value="Glycosyltransferase_grp1"/>
</dbReference>
<dbReference type="Pfam" id="PF13439">
    <property type="entry name" value="Glyco_transf_4"/>
    <property type="match status" value="1"/>
</dbReference>
<evidence type="ECO:0000259" key="1">
    <source>
        <dbReference type="Pfam" id="PF13439"/>
    </source>
</evidence>
<dbReference type="GO" id="GO:0016757">
    <property type="term" value="F:glycosyltransferase activity"/>
    <property type="evidence" value="ECO:0007669"/>
    <property type="project" value="TreeGrafter"/>
</dbReference>
<organism evidence="2 3">
    <name type="scientific">Eiseniibacteriota bacterium</name>
    <dbReference type="NCBI Taxonomy" id="2212470"/>
    <lineage>
        <taxon>Bacteria</taxon>
        <taxon>Candidatus Eiseniibacteriota</taxon>
    </lineage>
</organism>
<sequence length="344" mass="38708">MRIGIVTQSYYPRYGGVTEHVHHTAVELRRRGHEVTIITGRFRDGDEERHEQGVERIGTNIMVPFNRAFIDFTVGFSLRQQLRRLFHTYNFEVLHTHSPNAPSLPVLAVQEAWCAQVGTFHTTAGRSLLQDLFCGYLARTTIRRLDRSIAVSKTAEASTRLYYPGDYRVIPNGVDVERFHPAVEPIERWQDPEFINLLFVGRLDPRKGLQYLLAAMPEIVEGTAGRARLLVVGDSYLRTRFEAQVTPALRGHIHFLGHVPSADLPRWYATGDIFVSPASGNESFGIVLVEAMAAGVPVVATDIPGFTVDEAKDHLGSRLMLPPWLEPRRAQLMQHLSPIRMPAA</sequence>
<dbReference type="Proteomes" id="UP000807850">
    <property type="component" value="Unassembled WGS sequence"/>
</dbReference>
<evidence type="ECO:0000313" key="2">
    <source>
        <dbReference type="EMBL" id="MBI3539389.1"/>
    </source>
</evidence>